<feature type="region of interest" description="Disordered" evidence="1">
    <location>
        <begin position="316"/>
        <end position="377"/>
    </location>
</feature>
<dbReference type="PANTHER" id="PTHR21666">
    <property type="entry name" value="PEPTIDASE-RELATED"/>
    <property type="match status" value="1"/>
</dbReference>
<evidence type="ECO:0000259" key="3">
    <source>
        <dbReference type="Pfam" id="PF01551"/>
    </source>
</evidence>
<dbReference type="Gene3D" id="2.60.40.1590">
    <property type="entry name" value="Peptidoglycan hydrolase domains"/>
    <property type="match status" value="1"/>
</dbReference>
<accession>A0A212J025</accession>
<dbReference type="InterPro" id="IPR016047">
    <property type="entry name" value="M23ase_b-sheet_dom"/>
</dbReference>
<protein>
    <submittedName>
        <fullName evidence="4">Peptidase M23</fullName>
    </submittedName>
</protein>
<dbReference type="Gene3D" id="2.70.70.10">
    <property type="entry name" value="Glucose Permease (Domain IIA)"/>
    <property type="match status" value="1"/>
</dbReference>
<sequence>MRHPINIFSLVLVCCILVLPLMAAAAEPQSRRVEVYPSPVTVSVPETVGDGTAFPCSFKASGLASVTVTFLKSSITAPADKNGEAVVLLPVPLDQPDTDAPLTWKASFTAALGAYAMPASGTATVKIRERSYPVQKLTVAPKYVTPDPELQERIEQERKLMGAALNTRSGTRHWSLPMARPVPGRITSLYGLRRVLNGQPRSAHKGLDFRGAEGSPITAIADGTVVLAGDFYYAGKFVVLDHGLGVVSISMHMSEVIARQGQAVKTGETIGLVGSTGRSTGPHLHLGVSVLGQSIDALTLLRLTEEDKAVYAAMMQSASEAPPQKTVKKTGGSAKKKSAPAPIKKSGKKADQKTAGKPAARSTQTGTGSTGPKQGTQ</sequence>
<feature type="signal peptide" evidence="2">
    <location>
        <begin position="1"/>
        <end position="25"/>
    </location>
</feature>
<evidence type="ECO:0000256" key="1">
    <source>
        <dbReference type="SAM" id="MobiDB-lite"/>
    </source>
</evidence>
<dbReference type="EMBL" id="FLUQ01000001">
    <property type="protein sequence ID" value="SBV92781.1"/>
    <property type="molecule type" value="Genomic_DNA"/>
</dbReference>
<dbReference type="Pfam" id="PF01551">
    <property type="entry name" value="Peptidase_M23"/>
    <property type="match status" value="1"/>
</dbReference>
<proteinExistence type="predicted"/>
<organism evidence="4">
    <name type="scientific">uncultured delta proteobacterium</name>
    <dbReference type="NCBI Taxonomy" id="34034"/>
    <lineage>
        <taxon>Bacteria</taxon>
        <taxon>Deltaproteobacteria</taxon>
        <taxon>environmental samples</taxon>
    </lineage>
</organism>
<evidence type="ECO:0000256" key="2">
    <source>
        <dbReference type="SAM" id="SignalP"/>
    </source>
</evidence>
<dbReference type="PANTHER" id="PTHR21666:SF270">
    <property type="entry name" value="MUREIN HYDROLASE ACTIVATOR ENVC"/>
    <property type="match status" value="1"/>
</dbReference>
<feature type="chain" id="PRO_5012419844" evidence="2">
    <location>
        <begin position="26"/>
        <end position="377"/>
    </location>
</feature>
<feature type="compositionally biased region" description="Low complexity" evidence="1">
    <location>
        <begin position="329"/>
        <end position="344"/>
    </location>
</feature>
<dbReference type="CDD" id="cd12797">
    <property type="entry name" value="M23_peptidase"/>
    <property type="match status" value="1"/>
</dbReference>
<dbReference type="InterPro" id="IPR050570">
    <property type="entry name" value="Cell_wall_metabolism_enzyme"/>
</dbReference>
<gene>
    <name evidence="4" type="ORF">KL86DPRO_10418</name>
</gene>
<evidence type="ECO:0000313" key="4">
    <source>
        <dbReference type="EMBL" id="SBV92781.1"/>
    </source>
</evidence>
<dbReference type="GO" id="GO:0004222">
    <property type="term" value="F:metalloendopeptidase activity"/>
    <property type="evidence" value="ECO:0007669"/>
    <property type="project" value="TreeGrafter"/>
</dbReference>
<feature type="domain" description="M23ase beta-sheet core" evidence="3">
    <location>
        <begin position="203"/>
        <end position="296"/>
    </location>
</feature>
<name>A0A212J025_9DELT</name>
<feature type="compositionally biased region" description="Polar residues" evidence="1">
    <location>
        <begin position="361"/>
        <end position="377"/>
    </location>
</feature>
<dbReference type="SUPFAM" id="SSF51261">
    <property type="entry name" value="Duplicated hybrid motif"/>
    <property type="match status" value="1"/>
</dbReference>
<reference evidence="4" key="1">
    <citation type="submission" date="2016-04" db="EMBL/GenBank/DDBJ databases">
        <authorList>
            <person name="Evans L.H."/>
            <person name="Alamgir A."/>
            <person name="Owens N."/>
            <person name="Weber N.D."/>
            <person name="Virtaneva K."/>
            <person name="Barbian K."/>
            <person name="Babar A."/>
            <person name="Rosenke K."/>
        </authorList>
    </citation>
    <scope>NUCLEOTIDE SEQUENCE</scope>
    <source>
        <strain evidence="4">86</strain>
    </source>
</reference>
<dbReference type="AlphaFoldDB" id="A0A212J025"/>
<dbReference type="InterPro" id="IPR011055">
    <property type="entry name" value="Dup_hybrid_motif"/>
</dbReference>
<keyword evidence="2" id="KW-0732">Signal</keyword>